<dbReference type="EMBL" id="GL833127">
    <property type="protein sequence ID" value="EGB08491.1"/>
    <property type="molecule type" value="Genomic_DNA"/>
</dbReference>
<evidence type="ECO:0000313" key="3">
    <source>
        <dbReference type="Proteomes" id="UP000002729"/>
    </source>
</evidence>
<dbReference type="KEGG" id="aaf:AURANDRAFT_63791"/>
<reference evidence="2 3" key="1">
    <citation type="journal article" date="2011" name="Proc. Natl. Acad. Sci. U.S.A.">
        <title>Niche of harmful alga Aureococcus anophagefferens revealed through ecogenomics.</title>
        <authorList>
            <person name="Gobler C.J."/>
            <person name="Berry D.L."/>
            <person name="Dyhrman S.T."/>
            <person name="Wilhelm S.W."/>
            <person name="Salamov A."/>
            <person name="Lobanov A.V."/>
            <person name="Zhang Y."/>
            <person name="Collier J.L."/>
            <person name="Wurch L.L."/>
            <person name="Kustka A.B."/>
            <person name="Dill B.D."/>
            <person name="Shah M."/>
            <person name="VerBerkmoes N.C."/>
            <person name="Kuo A."/>
            <person name="Terry A."/>
            <person name="Pangilinan J."/>
            <person name="Lindquist E.A."/>
            <person name="Lucas S."/>
            <person name="Paulsen I.T."/>
            <person name="Hattenrath-Lehmann T.K."/>
            <person name="Talmage S.C."/>
            <person name="Walker E.A."/>
            <person name="Koch F."/>
            <person name="Burson A.M."/>
            <person name="Marcoval M.A."/>
            <person name="Tang Y.Z."/>
            <person name="Lecleir G.R."/>
            <person name="Coyne K.J."/>
            <person name="Berg G.M."/>
            <person name="Bertrand E.M."/>
            <person name="Saito M.A."/>
            <person name="Gladyshev V.N."/>
            <person name="Grigoriev I.V."/>
        </authorList>
    </citation>
    <scope>NUCLEOTIDE SEQUENCE [LARGE SCALE GENOMIC DNA]</scope>
    <source>
        <strain evidence="3">CCMP 1984</strain>
    </source>
</reference>
<feature type="region of interest" description="Disordered" evidence="1">
    <location>
        <begin position="1"/>
        <end position="40"/>
    </location>
</feature>
<dbReference type="Proteomes" id="UP000002729">
    <property type="component" value="Unassembled WGS sequence"/>
</dbReference>
<sequence>MGFSVTKSASRFGGSVNTDSSRTSVRQSATAGWPRRSVVSRASDAAACRVARACAALPQRAKTLNAMPPQYSRTTPTLSGGSRRARGAGGPSSRDRFRPRAWSSLRQWGALGALGATGVDGATAATSGAAS</sequence>
<organism evidence="3">
    <name type="scientific">Aureococcus anophagefferens</name>
    <name type="common">Harmful bloom alga</name>
    <dbReference type="NCBI Taxonomy" id="44056"/>
    <lineage>
        <taxon>Eukaryota</taxon>
        <taxon>Sar</taxon>
        <taxon>Stramenopiles</taxon>
        <taxon>Ochrophyta</taxon>
        <taxon>Pelagophyceae</taxon>
        <taxon>Pelagomonadales</taxon>
        <taxon>Pelagomonadaceae</taxon>
        <taxon>Aureococcus</taxon>
    </lineage>
</organism>
<evidence type="ECO:0000313" key="2">
    <source>
        <dbReference type="EMBL" id="EGB08491.1"/>
    </source>
</evidence>
<dbReference type="InParanoid" id="F0Y7T4"/>
<dbReference type="AlphaFoldDB" id="F0Y7T4"/>
<protein>
    <submittedName>
        <fullName evidence="2">Uncharacterized protein</fullName>
    </submittedName>
</protein>
<accession>F0Y7T4</accession>
<dbReference type="GeneID" id="20224504"/>
<proteinExistence type="predicted"/>
<gene>
    <name evidence="2" type="ORF">AURANDRAFT_63791</name>
</gene>
<evidence type="ECO:0000256" key="1">
    <source>
        <dbReference type="SAM" id="MobiDB-lite"/>
    </source>
</evidence>
<keyword evidence="3" id="KW-1185">Reference proteome</keyword>
<feature type="region of interest" description="Disordered" evidence="1">
    <location>
        <begin position="59"/>
        <end position="99"/>
    </location>
</feature>
<feature type="compositionally biased region" description="Polar residues" evidence="1">
    <location>
        <begin position="1"/>
        <end position="30"/>
    </location>
</feature>
<name>F0Y7T4_AURAN</name>
<dbReference type="RefSeq" id="XP_009036504.1">
    <property type="nucleotide sequence ID" value="XM_009038256.1"/>
</dbReference>